<dbReference type="CDD" id="cd06262">
    <property type="entry name" value="metallo-hydrolase-like_MBL-fold"/>
    <property type="match status" value="1"/>
</dbReference>
<dbReference type="AlphaFoldDB" id="A0A542SMP2"/>
<dbReference type="EMBL" id="VFNV01000001">
    <property type="protein sequence ID" value="TQK75896.1"/>
    <property type="molecule type" value="Genomic_DNA"/>
</dbReference>
<evidence type="ECO:0000313" key="7">
    <source>
        <dbReference type="Proteomes" id="UP000316181"/>
    </source>
</evidence>
<dbReference type="Proteomes" id="UP000316181">
    <property type="component" value="Unassembled WGS sequence"/>
</dbReference>
<dbReference type="InterPro" id="IPR036866">
    <property type="entry name" value="RibonucZ/Hydroxyglut_hydro"/>
</dbReference>
<evidence type="ECO:0000256" key="1">
    <source>
        <dbReference type="ARBA" id="ARBA00001947"/>
    </source>
</evidence>
<evidence type="ECO:0000256" key="4">
    <source>
        <dbReference type="ARBA" id="ARBA00022833"/>
    </source>
</evidence>
<sequence length="247" mass="26774">MGTDRSVEWTIRVARVFATNTVIAERDGKAVIVDAGAGVAHKVIQTVADKGLEPVALLITHGHVDHTWDAATIQDSLDIPVVISTHDRYYLDDPFGLNPSRPERRDPNDMLVHAFGAAGLRAESFRTPRDIVEWGSTASIAVEKDLDSIWQKRWRKIASPGHTPGSTVYEFGLDAPSPLVCTGDVIFKSSIGRTDLPGGNSAVMKNTLFMLSRSIPAAATIVAGHGPTTTMELESRTNPYLPKPNQP</sequence>
<reference evidence="6 7" key="1">
    <citation type="submission" date="2019-06" db="EMBL/GenBank/DDBJ databases">
        <title>Sequencing the genomes of 1000 actinobacteria strains.</title>
        <authorList>
            <person name="Klenk H.-P."/>
        </authorList>
    </citation>
    <scope>NUCLEOTIDE SEQUENCE [LARGE SCALE GENOMIC DNA]</scope>
    <source>
        <strain evidence="6 7">DSM 10596</strain>
    </source>
</reference>
<dbReference type="GO" id="GO:0016787">
    <property type="term" value="F:hydrolase activity"/>
    <property type="evidence" value="ECO:0007669"/>
    <property type="project" value="UniProtKB-KW"/>
</dbReference>
<comment type="cofactor">
    <cofactor evidence="1">
        <name>Zn(2+)</name>
        <dbReference type="ChEBI" id="CHEBI:29105"/>
    </cofactor>
</comment>
<dbReference type="RefSeq" id="WP_142111232.1">
    <property type="nucleotide sequence ID" value="NZ_BAAATB010000008.1"/>
</dbReference>
<feature type="domain" description="Metallo-beta-lactamase" evidence="5">
    <location>
        <begin position="18"/>
        <end position="225"/>
    </location>
</feature>
<accession>A0A542SMP2</accession>
<organism evidence="6 7">
    <name type="scientific">Rarobacter incanus</name>
    <dbReference type="NCBI Taxonomy" id="153494"/>
    <lineage>
        <taxon>Bacteria</taxon>
        <taxon>Bacillati</taxon>
        <taxon>Actinomycetota</taxon>
        <taxon>Actinomycetes</taxon>
        <taxon>Micrococcales</taxon>
        <taxon>Rarobacteraceae</taxon>
        <taxon>Rarobacter</taxon>
    </lineage>
</organism>
<name>A0A542SMP2_9MICO</name>
<keyword evidence="3 6" id="KW-0378">Hydrolase</keyword>
<dbReference type="Pfam" id="PF00753">
    <property type="entry name" value="Lactamase_B"/>
    <property type="match status" value="1"/>
</dbReference>
<dbReference type="Gene3D" id="3.60.15.10">
    <property type="entry name" value="Ribonuclease Z/Hydroxyacylglutathione hydrolase-like"/>
    <property type="match status" value="1"/>
</dbReference>
<dbReference type="PANTHER" id="PTHR46233">
    <property type="entry name" value="HYDROXYACYLGLUTATHIONE HYDROLASE GLOC"/>
    <property type="match status" value="1"/>
</dbReference>
<dbReference type="InterPro" id="IPR051453">
    <property type="entry name" value="MBL_Glyoxalase_II"/>
</dbReference>
<dbReference type="InterPro" id="IPR001279">
    <property type="entry name" value="Metallo-B-lactamas"/>
</dbReference>
<keyword evidence="2" id="KW-0479">Metal-binding</keyword>
<evidence type="ECO:0000256" key="2">
    <source>
        <dbReference type="ARBA" id="ARBA00022723"/>
    </source>
</evidence>
<proteinExistence type="predicted"/>
<comment type="caution">
    <text evidence="6">The sequence shown here is derived from an EMBL/GenBank/DDBJ whole genome shotgun (WGS) entry which is preliminary data.</text>
</comment>
<dbReference type="SMART" id="SM00849">
    <property type="entry name" value="Lactamase_B"/>
    <property type="match status" value="1"/>
</dbReference>
<evidence type="ECO:0000313" key="6">
    <source>
        <dbReference type="EMBL" id="TQK75896.1"/>
    </source>
</evidence>
<dbReference type="PANTHER" id="PTHR46233:SF3">
    <property type="entry name" value="HYDROXYACYLGLUTATHIONE HYDROLASE GLOC"/>
    <property type="match status" value="1"/>
</dbReference>
<keyword evidence="7" id="KW-1185">Reference proteome</keyword>
<dbReference type="GO" id="GO:0046872">
    <property type="term" value="F:metal ion binding"/>
    <property type="evidence" value="ECO:0007669"/>
    <property type="project" value="UniProtKB-KW"/>
</dbReference>
<evidence type="ECO:0000256" key="3">
    <source>
        <dbReference type="ARBA" id="ARBA00022801"/>
    </source>
</evidence>
<evidence type="ECO:0000259" key="5">
    <source>
        <dbReference type="SMART" id="SM00849"/>
    </source>
</evidence>
<dbReference type="SUPFAM" id="SSF56281">
    <property type="entry name" value="Metallo-hydrolase/oxidoreductase"/>
    <property type="match status" value="1"/>
</dbReference>
<gene>
    <name evidence="6" type="ORF">FB389_0538</name>
</gene>
<dbReference type="OrthoDB" id="2971563at2"/>
<protein>
    <submittedName>
        <fullName evidence="6">Glyoxylase-like metal-dependent hydrolase (Beta-lactamase superfamily II)</fullName>
    </submittedName>
</protein>
<keyword evidence="4" id="KW-0862">Zinc</keyword>